<dbReference type="PROSITE" id="PS50943">
    <property type="entry name" value="HTH_CROC1"/>
    <property type="match status" value="1"/>
</dbReference>
<organism evidence="2 3">
    <name type="scientific">Tistrella bauzanensis</name>
    <dbReference type="NCBI Taxonomy" id="657419"/>
    <lineage>
        <taxon>Bacteria</taxon>
        <taxon>Pseudomonadati</taxon>
        <taxon>Pseudomonadota</taxon>
        <taxon>Alphaproteobacteria</taxon>
        <taxon>Geminicoccales</taxon>
        <taxon>Geminicoccaceae</taxon>
        <taxon>Tistrella</taxon>
    </lineage>
</organism>
<evidence type="ECO:0000313" key="3">
    <source>
        <dbReference type="Proteomes" id="UP000603352"/>
    </source>
</evidence>
<dbReference type="Pfam" id="PF01381">
    <property type="entry name" value="HTH_3"/>
    <property type="match status" value="1"/>
</dbReference>
<feature type="domain" description="HTH cro/C1-type" evidence="1">
    <location>
        <begin position="7"/>
        <end position="40"/>
    </location>
</feature>
<dbReference type="EMBL" id="BMDZ01000074">
    <property type="protein sequence ID" value="GGB57828.1"/>
    <property type="molecule type" value="Genomic_DNA"/>
</dbReference>
<dbReference type="CDD" id="cd00093">
    <property type="entry name" value="HTH_XRE"/>
    <property type="match status" value="1"/>
</dbReference>
<evidence type="ECO:0000259" key="1">
    <source>
        <dbReference type="PROSITE" id="PS50943"/>
    </source>
</evidence>
<dbReference type="InterPro" id="IPR010982">
    <property type="entry name" value="Lambda_DNA-bd_dom_sf"/>
</dbReference>
<evidence type="ECO:0000313" key="2">
    <source>
        <dbReference type="EMBL" id="GGB57828.1"/>
    </source>
</evidence>
<dbReference type="SUPFAM" id="SSF47413">
    <property type="entry name" value="lambda repressor-like DNA-binding domains"/>
    <property type="match status" value="1"/>
</dbReference>
<protein>
    <recommendedName>
        <fullName evidence="1">HTH cro/C1-type domain-containing protein</fullName>
    </recommendedName>
</protein>
<dbReference type="InterPro" id="IPR001387">
    <property type="entry name" value="Cro/C1-type_HTH"/>
</dbReference>
<dbReference type="SMART" id="SM00530">
    <property type="entry name" value="HTH_XRE"/>
    <property type="match status" value="1"/>
</dbReference>
<sequence>MMTGEDLAKARKALGLTQAQFGERLGMGRRSIADIETGTSPVRLIHILALERLALTLAIERAEPMLAPAGIRREALDLAALIRGDASA</sequence>
<name>A0ABQ1J282_9PROT</name>
<dbReference type="Gene3D" id="1.10.260.40">
    <property type="entry name" value="lambda repressor-like DNA-binding domains"/>
    <property type="match status" value="1"/>
</dbReference>
<accession>A0ABQ1J282</accession>
<keyword evidence="3" id="KW-1185">Reference proteome</keyword>
<reference evidence="3" key="1">
    <citation type="journal article" date="2019" name="Int. J. Syst. Evol. Microbiol.">
        <title>The Global Catalogue of Microorganisms (GCM) 10K type strain sequencing project: providing services to taxonomists for standard genome sequencing and annotation.</title>
        <authorList>
            <consortium name="The Broad Institute Genomics Platform"/>
            <consortium name="The Broad Institute Genome Sequencing Center for Infectious Disease"/>
            <person name="Wu L."/>
            <person name="Ma J."/>
        </authorList>
    </citation>
    <scope>NUCLEOTIDE SEQUENCE [LARGE SCALE GENOMIC DNA]</scope>
    <source>
        <strain evidence="3">CGMCC 1.10188</strain>
    </source>
</reference>
<proteinExistence type="predicted"/>
<dbReference type="Proteomes" id="UP000603352">
    <property type="component" value="Unassembled WGS sequence"/>
</dbReference>
<gene>
    <name evidence="2" type="ORF">GCM10011505_43390</name>
</gene>
<comment type="caution">
    <text evidence="2">The sequence shown here is derived from an EMBL/GenBank/DDBJ whole genome shotgun (WGS) entry which is preliminary data.</text>
</comment>